<dbReference type="GO" id="GO:0051607">
    <property type="term" value="P:defense response to virus"/>
    <property type="evidence" value="ECO:0007669"/>
    <property type="project" value="UniProtKB-KW"/>
</dbReference>
<organism evidence="2 3">
    <name type="scientific">Sulfuracidifex metallicus DSM 6482 = JCM 9184</name>
    <dbReference type="NCBI Taxonomy" id="523847"/>
    <lineage>
        <taxon>Archaea</taxon>
        <taxon>Thermoproteota</taxon>
        <taxon>Thermoprotei</taxon>
        <taxon>Sulfolobales</taxon>
        <taxon>Sulfolobaceae</taxon>
        <taxon>Sulfuracidifex</taxon>
    </lineage>
</organism>
<evidence type="ECO:0000313" key="3">
    <source>
        <dbReference type="Proteomes" id="UP000470772"/>
    </source>
</evidence>
<dbReference type="Pfam" id="PF09704">
    <property type="entry name" value="Cas_Cas5d"/>
    <property type="match status" value="1"/>
</dbReference>
<gene>
    <name evidence="2" type="primary">cas5</name>
    <name evidence="2" type="ORF">GC250_09840</name>
</gene>
<accession>A0A6A9QNL2</accession>
<dbReference type="Gene3D" id="3.30.70.2660">
    <property type="match status" value="1"/>
</dbReference>
<name>A0A6A9QNL2_SULME</name>
<dbReference type="AlphaFoldDB" id="A0A6A9QNL2"/>
<dbReference type="Proteomes" id="UP000470772">
    <property type="component" value="Unassembled WGS sequence"/>
</dbReference>
<sequence>MMALSFNLRGAMAHFRKVFTNSTSLSYYFPPRTTLMGIIAATMGMERDSYYSFMDKFDFAVSPITGLRKVMFGETYLDTDEVSEKSLRRLKQGVPTGREFVLPSGDDFLGYRVVISPSNNLMKENVEEMKKQIEKIKNALKSPAFPIALGASNMLGWVEELRELECQEMEEIDGEVSSVIPSEMKPELRNMRIAIEELVPRRFDEGRHTGKLSSYLVEIDGGKLKVKGKVRGISCNGENFVFL</sequence>
<dbReference type="NCBIfam" id="TIGR02593">
    <property type="entry name" value="CRISPR_cas5"/>
    <property type="match status" value="1"/>
</dbReference>
<comment type="caution">
    <text evidence="2">The sequence shown here is derived from an EMBL/GenBank/DDBJ whole genome shotgun (WGS) entry which is preliminary data.</text>
</comment>
<keyword evidence="1" id="KW-0051">Antiviral defense</keyword>
<evidence type="ECO:0000313" key="2">
    <source>
        <dbReference type="EMBL" id="MUN29729.1"/>
    </source>
</evidence>
<dbReference type="RefSeq" id="WP_156017402.1">
    <property type="nucleotide sequence ID" value="NZ_WGGD01000005.1"/>
</dbReference>
<evidence type="ECO:0000256" key="1">
    <source>
        <dbReference type="ARBA" id="ARBA00023118"/>
    </source>
</evidence>
<dbReference type="GO" id="GO:0043571">
    <property type="term" value="P:maintenance of CRISPR repeat elements"/>
    <property type="evidence" value="ECO:0007669"/>
    <property type="project" value="InterPro"/>
</dbReference>
<keyword evidence="3" id="KW-1185">Reference proteome</keyword>
<reference evidence="2 3" key="1">
    <citation type="submission" date="2019-10" db="EMBL/GenBank/DDBJ databases">
        <title>Sequencing and Assembly of Multiple Reported Metal-Biooxidizing Members of the Extremely Thermoacidophilic Archaeal Family Sulfolobaceae.</title>
        <authorList>
            <person name="Counts J.A."/>
            <person name="Kelly R.M."/>
        </authorList>
    </citation>
    <scope>NUCLEOTIDE SEQUENCE [LARGE SCALE GENOMIC DNA]</scope>
    <source>
        <strain evidence="2 3">DSM 6482</strain>
    </source>
</reference>
<dbReference type="InterPro" id="IPR013422">
    <property type="entry name" value="CRISPR-assoc_prot_Cas5_N"/>
</dbReference>
<dbReference type="EMBL" id="WGGD01000005">
    <property type="protein sequence ID" value="MUN29729.1"/>
    <property type="molecule type" value="Genomic_DNA"/>
</dbReference>
<protein>
    <submittedName>
        <fullName evidence="2">CRISPR-associated protein Cas5</fullName>
    </submittedName>
</protein>
<proteinExistence type="predicted"/>
<dbReference type="InterPro" id="IPR021124">
    <property type="entry name" value="CRISPR-assoc_prot_Cas5"/>
</dbReference>